<dbReference type="PANTHER" id="PTHR10000:SF23">
    <property type="entry name" value="5-AMINO-6-(5-PHOSPHO-D-RIBITYLAMINO)URACIL PHOSPHATASE YITU"/>
    <property type="match status" value="1"/>
</dbReference>
<evidence type="ECO:0000256" key="1">
    <source>
        <dbReference type="ARBA" id="ARBA00034778"/>
    </source>
</evidence>
<dbReference type="NCBIfam" id="TIGR01484">
    <property type="entry name" value="HAD-SF-IIB"/>
    <property type="match status" value="1"/>
</dbReference>
<dbReference type="Proteomes" id="UP000028523">
    <property type="component" value="Unassembled WGS sequence"/>
</dbReference>
<dbReference type="SUPFAM" id="SSF56784">
    <property type="entry name" value="HAD-like"/>
    <property type="match status" value="1"/>
</dbReference>
<keyword evidence="2" id="KW-0378">Hydrolase</keyword>
<organism evidence="2 3">
    <name type="scientific">Malacoplasma iowae DK-CPA</name>
    <dbReference type="NCBI Taxonomy" id="1394179"/>
    <lineage>
        <taxon>Bacteria</taxon>
        <taxon>Bacillati</taxon>
        <taxon>Mycoplasmatota</taxon>
        <taxon>Mycoplasmoidales</taxon>
        <taxon>Mycoplasmoidaceae</taxon>
        <taxon>Malacoplasma</taxon>
    </lineage>
</organism>
<dbReference type="InterPro" id="IPR000150">
    <property type="entry name" value="Cof"/>
</dbReference>
<evidence type="ECO:0000313" key="3">
    <source>
        <dbReference type="Proteomes" id="UP000028523"/>
    </source>
</evidence>
<dbReference type="GeneID" id="96866693"/>
<dbReference type="AlphaFoldDB" id="A0A084U4F7"/>
<gene>
    <name evidence="2" type="ORF">P271_705</name>
</gene>
<proteinExistence type="inferred from homology"/>
<dbReference type="GO" id="GO:0000287">
    <property type="term" value="F:magnesium ion binding"/>
    <property type="evidence" value="ECO:0007669"/>
    <property type="project" value="TreeGrafter"/>
</dbReference>
<accession>A0A084U4F7</accession>
<dbReference type="Gene3D" id="3.40.50.1000">
    <property type="entry name" value="HAD superfamily/HAD-like"/>
    <property type="match status" value="1"/>
</dbReference>
<dbReference type="GO" id="GO:0005829">
    <property type="term" value="C:cytosol"/>
    <property type="evidence" value="ECO:0007669"/>
    <property type="project" value="TreeGrafter"/>
</dbReference>
<dbReference type="Pfam" id="PF08282">
    <property type="entry name" value="Hydrolase_3"/>
    <property type="match status" value="1"/>
</dbReference>
<protein>
    <submittedName>
        <fullName evidence="2">Hydrolase, HAD superfamily</fullName>
    </submittedName>
</protein>
<dbReference type="InterPro" id="IPR006379">
    <property type="entry name" value="HAD-SF_hydro_IIB"/>
</dbReference>
<dbReference type="NCBIfam" id="TIGR00099">
    <property type="entry name" value="Cof-subfamily"/>
    <property type="match status" value="1"/>
</dbReference>
<dbReference type="InterPro" id="IPR036412">
    <property type="entry name" value="HAD-like_sf"/>
</dbReference>
<name>A0A084U4F7_MALIO</name>
<comment type="caution">
    <text evidence="2">The sequence shown here is derived from an EMBL/GenBank/DDBJ whole genome shotgun (WGS) entry which is preliminary data.</text>
</comment>
<comment type="similarity">
    <text evidence="1">Belongs to the HAD-like hydrolase superfamily. Cof family.</text>
</comment>
<dbReference type="RefSeq" id="WP_004025488.1">
    <property type="nucleotide sequence ID" value="NZ_AWQU01000058.1"/>
</dbReference>
<dbReference type="PANTHER" id="PTHR10000">
    <property type="entry name" value="PHOSPHOSERINE PHOSPHATASE"/>
    <property type="match status" value="1"/>
</dbReference>
<reference evidence="2 3" key="1">
    <citation type="journal article" date="2014" name="PLoS ONE">
        <title>Reduction of Hydrogen Peroxide Accumulation and Toxicity by a Catalase from Mycoplasma iowae.</title>
        <authorList>
            <person name="Pritchard R.E."/>
            <person name="Prassinos A.J."/>
            <person name="Osborne J.D."/>
            <person name="Raviv Z."/>
            <person name="Balish M.F."/>
        </authorList>
    </citation>
    <scope>NUCLEOTIDE SEQUENCE [LARGE SCALE GENOMIC DNA]</scope>
    <source>
        <strain evidence="2 3">DK-CPA</strain>
    </source>
</reference>
<dbReference type="InterPro" id="IPR023214">
    <property type="entry name" value="HAD_sf"/>
</dbReference>
<keyword evidence="3" id="KW-1185">Reference proteome</keyword>
<dbReference type="GO" id="GO:0016791">
    <property type="term" value="F:phosphatase activity"/>
    <property type="evidence" value="ECO:0007669"/>
    <property type="project" value="TreeGrafter"/>
</dbReference>
<dbReference type="Gene3D" id="3.30.1240.10">
    <property type="match status" value="1"/>
</dbReference>
<dbReference type="EMBL" id="AWQU01000058">
    <property type="protein sequence ID" value="KFB07843.1"/>
    <property type="molecule type" value="Genomic_DNA"/>
</dbReference>
<evidence type="ECO:0000313" key="2">
    <source>
        <dbReference type="EMBL" id="KFB07843.1"/>
    </source>
</evidence>
<sequence>MKNKERKLIVTDLDGTLLRSDETISDYTVNVIKKIIKKGHILCIATGRPLRSSYHIYEKLGLKTVIANLNGSIITNPSDNTFLPINLTFGRGLIHEIFKYEELKSKLGCVLIENIDGTYVLSDVKDHRVHKEFLKKFHINPNEPVFYTTFDDISIIQRDINSILMWVKDVPNIDDYTFKVKGLTGTLLVRNWSIKDYTDGSVLEINSIFGNKGTALKFLSSYYAIPLRNCIAFGDGENDIEMIQKIENGYAMKNGSSVVKVPASKITEFDNDNDGVARELAKIFNIKV</sequence>